<keyword evidence="3" id="KW-1185">Reference proteome</keyword>
<accession>A0ABW3TS31</accession>
<gene>
    <name evidence="2" type="ORF">ACFQ38_00245</name>
</gene>
<evidence type="ECO:0000313" key="3">
    <source>
        <dbReference type="Proteomes" id="UP001597231"/>
    </source>
</evidence>
<dbReference type="EMBL" id="JBHTLT010000001">
    <property type="protein sequence ID" value="MFD1203566.1"/>
    <property type="molecule type" value="Genomic_DNA"/>
</dbReference>
<dbReference type="RefSeq" id="WP_381479432.1">
    <property type="nucleotide sequence ID" value="NZ_JBHTLT010000001.1"/>
</dbReference>
<comment type="caution">
    <text evidence="2">The sequence shown here is derived from an EMBL/GenBank/DDBJ whole genome shotgun (WGS) entry which is preliminary data.</text>
</comment>
<evidence type="ECO:0000259" key="1">
    <source>
        <dbReference type="Pfam" id="PF19789"/>
    </source>
</evidence>
<dbReference type="Proteomes" id="UP001597231">
    <property type="component" value="Unassembled WGS sequence"/>
</dbReference>
<dbReference type="Pfam" id="PF19789">
    <property type="entry name" value="DUF6273"/>
    <property type="match status" value="1"/>
</dbReference>
<sequence length="307" mass="34432">MTTEKITPAVQKALAEIHTKIAEIYEKNWQVPLKEQPTEVLIGTMESIIFEIKLRMGNEKTQALHELPVGAKIRDKNTKYYGAPVVWLVADHGYYGPTQSMILAERILAFKAFDAREPNNPDERRADWGNNEYQVSNIGLWLNSYKDDWFTPLHEYDQAPTAEHVYGNPYADEKGFLANFSEEFIQQINDSVQGKVFLLSAGEVGLSDDGKPLAIFTDDDSRKAYPTPECTQNDNEGDPNEADWWWLRTPHAGHSSSARSVNTSGVISHSTAYVGISGVRPALNLPSEIRVTAEPDENGIYDIVWGS</sequence>
<dbReference type="InterPro" id="IPR046240">
    <property type="entry name" value="DUF6273"/>
</dbReference>
<protein>
    <submittedName>
        <fullName evidence="2">DUF6273 domain-containing protein</fullName>
    </submittedName>
</protein>
<evidence type="ECO:0000313" key="2">
    <source>
        <dbReference type="EMBL" id="MFD1203566.1"/>
    </source>
</evidence>
<organism evidence="2 3">
    <name type="scientific">Sporosarcina contaminans</name>
    <dbReference type="NCBI Taxonomy" id="633403"/>
    <lineage>
        <taxon>Bacteria</taxon>
        <taxon>Bacillati</taxon>
        <taxon>Bacillota</taxon>
        <taxon>Bacilli</taxon>
        <taxon>Bacillales</taxon>
        <taxon>Caryophanaceae</taxon>
        <taxon>Sporosarcina</taxon>
    </lineage>
</organism>
<feature type="domain" description="DUF6273" evidence="1">
    <location>
        <begin position="104"/>
        <end position="287"/>
    </location>
</feature>
<name>A0ABW3TS31_9BACL</name>
<reference evidence="3" key="1">
    <citation type="journal article" date="2019" name="Int. J. Syst. Evol. Microbiol.">
        <title>The Global Catalogue of Microorganisms (GCM) 10K type strain sequencing project: providing services to taxonomists for standard genome sequencing and annotation.</title>
        <authorList>
            <consortium name="The Broad Institute Genomics Platform"/>
            <consortium name="The Broad Institute Genome Sequencing Center for Infectious Disease"/>
            <person name="Wu L."/>
            <person name="Ma J."/>
        </authorList>
    </citation>
    <scope>NUCLEOTIDE SEQUENCE [LARGE SCALE GENOMIC DNA]</scope>
    <source>
        <strain evidence="3">CCUG 53915</strain>
    </source>
</reference>
<proteinExistence type="predicted"/>